<dbReference type="EMBL" id="WVDC01000010">
    <property type="protein sequence ID" value="NKW43604.1"/>
    <property type="molecule type" value="Genomic_DNA"/>
</dbReference>
<dbReference type="Proteomes" id="UP000608063">
    <property type="component" value="Unassembled WGS sequence"/>
</dbReference>
<dbReference type="Proteomes" id="UP000808906">
    <property type="component" value="Unassembled WGS sequence"/>
</dbReference>
<dbReference type="RefSeq" id="WP_041674252.1">
    <property type="nucleotide sequence ID" value="NZ_AP024181.1"/>
</dbReference>
<comment type="caution">
    <text evidence="4">The sequence shown here is derived from an EMBL/GenBank/DDBJ whole genome shotgun (WGS) entry which is preliminary data.</text>
</comment>
<dbReference type="Proteomes" id="UP000603463">
    <property type="component" value="Unassembled WGS sequence"/>
</dbReference>
<evidence type="ECO:0000313" key="5">
    <source>
        <dbReference type="EMBL" id="NKT76879.1"/>
    </source>
</evidence>
<keyword evidence="2" id="KW-1133">Transmembrane helix</keyword>
<sequence length="443" mass="46619">MESSGSVSMLLRVANEPDLSGAEQAVVGWIRSWQETAALPGLAVVNCRVPTRTGYRQVDAIVWTPYGCVVLEIKGFRSPQSGTLRVPVNAPWTVGGRPADLYTSRSSTNPLDQLETNCYAVKNGIGAAGPDRLFVHGAVVVMPSSPAEIALARVGPRNPVGDVGDRVELRSGIHVVVGSDARLRQFLDGVGGPRRTARWSASAMVSAFEALGLPDVPTVDELVREGFPDDLLRVPDLMSLPGVEQMRPRSMPSSMVASALAARAAGPALPPPAAPATWKSPQRRRRRPSTRLALRILKWFGLAFGMLWLAGVVLALVTAGTTEASTERFSSTSGEVSCEMVDPGDGSSAPRATCTTTAAGLDSGGFAEPCPAGSSMEVTTWTGWGPEVRCDGSPTASGGRVLRPGETVTLGMIDCASRSAGIVCADRSGRGFVLEQGQYRPIP</sequence>
<organism evidence="4 7">
    <name type="scientific">Rhodococcus hoagii</name>
    <name type="common">Corynebacterium equii</name>
    <dbReference type="NCBI Taxonomy" id="43767"/>
    <lineage>
        <taxon>Bacteria</taxon>
        <taxon>Bacillati</taxon>
        <taxon>Actinomycetota</taxon>
        <taxon>Actinomycetes</taxon>
        <taxon>Mycobacteriales</taxon>
        <taxon>Nocardiaceae</taxon>
        <taxon>Prescottella</taxon>
    </lineage>
</organism>
<dbReference type="EMBL" id="WUXR01000001">
    <property type="protein sequence ID" value="MBM4564391.1"/>
    <property type="molecule type" value="Genomic_DNA"/>
</dbReference>
<evidence type="ECO:0000313" key="7">
    <source>
        <dbReference type="Proteomes" id="UP000808906"/>
    </source>
</evidence>
<dbReference type="Pfam" id="PF08378">
    <property type="entry name" value="NERD"/>
    <property type="match status" value="1"/>
</dbReference>
<reference evidence="4" key="1">
    <citation type="submission" date="2019-11" db="EMBL/GenBank/DDBJ databases">
        <title>Spread of Macrolides and rifampicin resistant Rhodococcus equi in clinical isolates in the USA.</title>
        <authorList>
            <person name="Alvarez-Narvaez S."/>
            <person name="Huber L."/>
            <person name="Cohen N.D."/>
            <person name="Slovis N."/>
            <person name="Greiter M."/>
            <person name="Giguere S."/>
            <person name="Hart K."/>
        </authorList>
    </citation>
    <scope>NUCLEOTIDE SEQUENCE</scope>
    <source>
        <strain evidence="4">Lh_17</strain>
    </source>
</reference>
<keyword evidence="2" id="KW-0812">Transmembrane</keyword>
<feature type="region of interest" description="Disordered" evidence="1">
    <location>
        <begin position="266"/>
        <end position="285"/>
    </location>
</feature>
<evidence type="ECO:0000256" key="1">
    <source>
        <dbReference type="SAM" id="MobiDB-lite"/>
    </source>
</evidence>
<feature type="domain" description="NERD" evidence="3">
    <location>
        <begin position="22"/>
        <end position="141"/>
    </location>
</feature>
<accession>A0A9Q2STQ9</accession>
<dbReference type="InterPro" id="IPR011528">
    <property type="entry name" value="NERD"/>
</dbReference>
<evidence type="ECO:0000313" key="4">
    <source>
        <dbReference type="EMBL" id="MBM4564391.1"/>
    </source>
</evidence>
<proteinExistence type="predicted"/>
<keyword evidence="2" id="KW-0472">Membrane</keyword>
<feature type="transmembrane region" description="Helical" evidence="2">
    <location>
        <begin position="292"/>
        <end position="317"/>
    </location>
</feature>
<evidence type="ECO:0000256" key="2">
    <source>
        <dbReference type="SAM" id="Phobius"/>
    </source>
</evidence>
<dbReference type="EMBL" id="WVBC01000001">
    <property type="protein sequence ID" value="NKT76879.1"/>
    <property type="molecule type" value="Genomic_DNA"/>
</dbReference>
<gene>
    <name evidence="4" type="ORF">GS441_02645</name>
    <name evidence="5" type="ORF">GS882_01345</name>
    <name evidence="6" type="ORF">GS947_18950</name>
</gene>
<dbReference type="AlphaFoldDB" id="A0A9Q2STQ9"/>
<reference evidence="5" key="2">
    <citation type="journal article" date="2020" name="Environ. Microbiol.">
        <title>The novel and transferable erm(51) gene confers Macrolides, Lincosamides, and Streptogramins B (MLSB) resistance to clonal Rhodococcus equi in the environment.</title>
        <authorList>
            <person name="Huber L."/>
            <person name="Giguere S."/>
            <person name="Slovis N.M."/>
            <person name="Alvarez-Narvaez S."/>
            <person name="Hart K.A."/>
            <person name="Greiter M."/>
            <person name="Morris E.R.A."/>
            <person name="Cohen N.D."/>
        </authorList>
    </citation>
    <scope>NUCLEOTIDE SEQUENCE</scope>
    <source>
        <strain evidence="5">Lh_116_1</strain>
        <strain evidence="6">Lh_16_1</strain>
    </source>
</reference>
<protein>
    <recommendedName>
        <fullName evidence="3">NERD domain-containing protein</fullName>
    </recommendedName>
</protein>
<evidence type="ECO:0000259" key="3">
    <source>
        <dbReference type="Pfam" id="PF08378"/>
    </source>
</evidence>
<name>A0A9Q2STQ9_RHOHA</name>
<evidence type="ECO:0000313" key="6">
    <source>
        <dbReference type="EMBL" id="NKW43604.1"/>
    </source>
</evidence>